<name>A0AAV8WG75_9CUCU</name>
<organism evidence="2 3">
    <name type="scientific">Exocentrus adspersus</name>
    <dbReference type="NCBI Taxonomy" id="1586481"/>
    <lineage>
        <taxon>Eukaryota</taxon>
        <taxon>Metazoa</taxon>
        <taxon>Ecdysozoa</taxon>
        <taxon>Arthropoda</taxon>
        <taxon>Hexapoda</taxon>
        <taxon>Insecta</taxon>
        <taxon>Pterygota</taxon>
        <taxon>Neoptera</taxon>
        <taxon>Endopterygota</taxon>
        <taxon>Coleoptera</taxon>
        <taxon>Polyphaga</taxon>
        <taxon>Cucujiformia</taxon>
        <taxon>Chrysomeloidea</taxon>
        <taxon>Cerambycidae</taxon>
        <taxon>Lamiinae</taxon>
        <taxon>Acanthocinini</taxon>
        <taxon>Exocentrus</taxon>
    </lineage>
</organism>
<reference evidence="2 3" key="1">
    <citation type="journal article" date="2023" name="Insect Mol. Biol.">
        <title>Genome sequencing provides insights into the evolution of gene families encoding plant cell wall-degrading enzymes in longhorned beetles.</title>
        <authorList>
            <person name="Shin N.R."/>
            <person name="Okamura Y."/>
            <person name="Kirsch R."/>
            <person name="Pauchet Y."/>
        </authorList>
    </citation>
    <scope>NUCLEOTIDE SEQUENCE [LARGE SCALE GENOMIC DNA]</scope>
    <source>
        <strain evidence="2">EAD_L_NR</strain>
    </source>
</reference>
<proteinExistence type="predicted"/>
<accession>A0AAV8WG75</accession>
<keyword evidence="3" id="KW-1185">Reference proteome</keyword>
<dbReference type="AlphaFoldDB" id="A0AAV8WG75"/>
<dbReference type="EMBL" id="JANEYG010000001">
    <property type="protein sequence ID" value="KAJ8925750.1"/>
    <property type="molecule type" value="Genomic_DNA"/>
</dbReference>
<gene>
    <name evidence="2" type="ORF">NQ315_009598</name>
</gene>
<evidence type="ECO:0000313" key="2">
    <source>
        <dbReference type="EMBL" id="KAJ8925750.1"/>
    </source>
</evidence>
<feature type="region of interest" description="Disordered" evidence="1">
    <location>
        <begin position="47"/>
        <end position="67"/>
    </location>
</feature>
<evidence type="ECO:0000313" key="3">
    <source>
        <dbReference type="Proteomes" id="UP001159042"/>
    </source>
</evidence>
<protein>
    <submittedName>
        <fullName evidence="2">Uncharacterized protein</fullName>
    </submittedName>
</protein>
<dbReference type="Proteomes" id="UP001159042">
    <property type="component" value="Unassembled WGS sequence"/>
</dbReference>
<sequence>MTVPTTTHHHAIIDVMRTIRNEYVRRRKARVSSMQDDGSVFIDRSRMCAGGQPVPTRGKPSGRNDIE</sequence>
<evidence type="ECO:0000256" key="1">
    <source>
        <dbReference type="SAM" id="MobiDB-lite"/>
    </source>
</evidence>
<comment type="caution">
    <text evidence="2">The sequence shown here is derived from an EMBL/GenBank/DDBJ whole genome shotgun (WGS) entry which is preliminary data.</text>
</comment>